<keyword evidence="4 7" id="KW-0010">Activator</keyword>
<dbReference type="OrthoDB" id="5414694at2759"/>
<dbReference type="EMBL" id="BCMY01000009">
    <property type="protein sequence ID" value="GAQ43152.1"/>
    <property type="molecule type" value="Genomic_DNA"/>
</dbReference>
<dbReference type="Pfam" id="PF07544">
    <property type="entry name" value="Med9"/>
    <property type="match status" value="1"/>
</dbReference>
<evidence type="ECO:0000256" key="6">
    <source>
        <dbReference type="ARBA" id="ARBA00023242"/>
    </source>
</evidence>
<keyword evidence="6 7" id="KW-0539">Nucleus</keyword>
<dbReference type="InterPro" id="IPR011425">
    <property type="entry name" value="Med9"/>
</dbReference>
<comment type="similarity">
    <text evidence="2 7">Belongs to the Mediator complex subunit 9 family.</text>
</comment>
<gene>
    <name evidence="7" type="primary">MED9</name>
    <name evidence="10" type="ORF">ABL_05813</name>
</gene>
<dbReference type="GO" id="GO:0006357">
    <property type="term" value="P:regulation of transcription by RNA polymerase II"/>
    <property type="evidence" value="ECO:0007669"/>
    <property type="project" value="InterPro"/>
</dbReference>
<comment type="function">
    <text evidence="7">Component of the Mediator complex, a coactivator involved in the regulated transcription of nearly all RNA polymerase II-dependent genes. Mediator functions as a bridge to convey information from gene-specific regulatory proteins to the basal RNA polymerase II transcription machinery. Mediator is recruited to promoters by direct interactions with regulatory proteins and serves as a scaffold for the assembly of a functional preinitiation complex with RNA polymerase II and the general transcription factors.</text>
</comment>
<accession>A0A100IKY9</accession>
<evidence type="ECO:0000256" key="4">
    <source>
        <dbReference type="ARBA" id="ARBA00023159"/>
    </source>
</evidence>
<dbReference type="PaxDb" id="5061-CADANGAP00012528"/>
<feature type="compositionally biased region" description="Low complexity" evidence="9">
    <location>
        <begin position="88"/>
        <end position="100"/>
    </location>
</feature>
<comment type="subunit">
    <text evidence="7">Component of the Mediator complex.</text>
</comment>
<dbReference type="VEuPathDB" id="FungiDB:M747DRAFT_130672"/>
<dbReference type="GO" id="GO:0003712">
    <property type="term" value="F:transcription coregulator activity"/>
    <property type="evidence" value="ECO:0007669"/>
    <property type="project" value="InterPro"/>
</dbReference>
<dbReference type="GO" id="GO:0016592">
    <property type="term" value="C:mediator complex"/>
    <property type="evidence" value="ECO:0007669"/>
    <property type="project" value="InterPro"/>
</dbReference>
<evidence type="ECO:0000256" key="1">
    <source>
        <dbReference type="ARBA" id="ARBA00004123"/>
    </source>
</evidence>
<keyword evidence="8" id="KW-0175">Coiled coil</keyword>
<name>A0A100IKY9_ASPNG</name>
<dbReference type="VEuPathDB" id="FungiDB:ASPNIDRAFT2_1166084"/>
<dbReference type="VEuPathDB" id="FungiDB:An16g02980"/>
<dbReference type="VEuPathDB" id="FungiDB:ATCC64974_70700"/>
<protein>
    <recommendedName>
        <fullName evidence="7">Mediator of RNA polymerase II transcription subunit 9</fullName>
    </recommendedName>
    <alternativeName>
        <fullName evidence="7">Mediator complex subunit 9</fullName>
    </alternativeName>
</protein>
<sequence>MASRSPTAVTPLPKSSVAPETPMVRDAPATPQAVPFPSPQTFDIVPPLHGLLSRLLSPPTNAAGVSNGVRAADDPTGAGAPTGPPSGTPGQPQSQQQAGAENTNTAGVLGTVPSAGPGGAEISGLGSNTSPALDIKDLPTEVSSIKIRIQKAQAVVENLPDVDRSVADQEEEIEELEDRIAKLKSVIADFGQMASPGGAKKLKSQGP</sequence>
<feature type="coiled-coil region" evidence="8">
    <location>
        <begin position="159"/>
        <end position="193"/>
    </location>
</feature>
<proteinExistence type="inferred from homology"/>
<feature type="region of interest" description="Disordered" evidence="9">
    <location>
        <begin position="1"/>
        <end position="133"/>
    </location>
</feature>
<evidence type="ECO:0000256" key="2">
    <source>
        <dbReference type="ARBA" id="ARBA00008089"/>
    </source>
</evidence>
<evidence type="ECO:0000313" key="10">
    <source>
        <dbReference type="EMBL" id="GAQ43152.1"/>
    </source>
</evidence>
<keyword evidence="3 7" id="KW-0805">Transcription regulation</keyword>
<reference evidence="11" key="1">
    <citation type="journal article" date="2016" name="Genome Announc.">
        <title>Draft genome sequence of Aspergillus niger strain An76.</title>
        <authorList>
            <person name="Gong W."/>
            <person name="Cheng Z."/>
            <person name="Zhang H."/>
            <person name="Liu L."/>
            <person name="Gao P."/>
            <person name="Wang L."/>
        </authorList>
    </citation>
    <scope>NUCLEOTIDE SEQUENCE [LARGE SCALE GENOMIC DNA]</scope>
    <source>
        <strain evidence="11">An76</strain>
    </source>
</reference>
<organism evidence="10 11">
    <name type="scientific">Aspergillus niger</name>
    <dbReference type="NCBI Taxonomy" id="5061"/>
    <lineage>
        <taxon>Eukaryota</taxon>
        <taxon>Fungi</taxon>
        <taxon>Dikarya</taxon>
        <taxon>Ascomycota</taxon>
        <taxon>Pezizomycotina</taxon>
        <taxon>Eurotiomycetes</taxon>
        <taxon>Eurotiomycetidae</taxon>
        <taxon>Eurotiales</taxon>
        <taxon>Aspergillaceae</taxon>
        <taxon>Aspergillus</taxon>
        <taxon>Aspergillus subgen. Circumdati</taxon>
    </lineage>
</organism>
<evidence type="ECO:0000256" key="5">
    <source>
        <dbReference type="ARBA" id="ARBA00023163"/>
    </source>
</evidence>
<evidence type="ECO:0000256" key="3">
    <source>
        <dbReference type="ARBA" id="ARBA00023015"/>
    </source>
</evidence>
<evidence type="ECO:0000256" key="8">
    <source>
        <dbReference type="SAM" id="Coils"/>
    </source>
</evidence>
<comment type="caution">
    <text evidence="10">The sequence shown here is derived from an EMBL/GenBank/DDBJ whole genome shotgun (WGS) entry which is preliminary data.</text>
</comment>
<evidence type="ECO:0000256" key="9">
    <source>
        <dbReference type="SAM" id="MobiDB-lite"/>
    </source>
</evidence>
<keyword evidence="5 7" id="KW-0804">Transcription</keyword>
<evidence type="ECO:0000313" key="11">
    <source>
        <dbReference type="Proteomes" id="UP000068243"/>
    </source>
</evidence>
<evidence type="ECO:0000256" key="7">
    <source>
        <dbReference type="RuleBase" id="RU364145"/>
    </source>
</evidence>
<dbReference type="Proteomes" id="UP000068243">
    <property type="component" value="Unassembled WGS sequence"/>
</dbReference>
<dbReference type="AlphaFoldDB" id="A0A100IKY9"/>
<comment type="subcellular location">
    <subcellularLocation>
        <location evidence="1 7">Nucleus</location>
    </subcellularLocation>
</comment>
<dbReference type="OMA" id="IRIQKAH"/>